<feature type="region of interest" description="Disordered" evidence="1">
    <location>
        <begin position="181"/>
        <end position="278"/>
    </location>
</feature>
<dbReference type="SUPFAM" id="SSF88697">
    <property type="entry name" value="PUA domain-like"/>
    <property type="match status" value="1"/>
</dbReference>
<accession>A0A9P1FT35</accession>
<evidence type="ECO:0000313" key="4">
    <source>
        <dbReference type="Proteomes" id="UP001152797"/>
    </source>
</evidence>
<reference evidence="2" key="1">
    <citation type="submission" date="2022-10" db="EMBL/GenBank/DDBJ databases">
        <authorList>
            <person name="Chen Y."/>
            <person name="Dougan E. K."/>
            <person name="Chan C."/>
            <person name="Rhodes N."/>
            <person name="Thang M."/>
        </authorList>
    </citation>
    <scope>NUCLEOTIDE SEQUENCE</scope>
</reference>
<feature type="compositionally biased region" description="Polar residues" evidence="1">
    <location>
        <begin position="1954"/>
        <end position="1973"/>
    </location>
</feature>
<feature type="region of interest" description="Disordered" evidence="1">
    <location>
        <begin position="848"/>
        <end position="881"/>
    </location>
</feature>
<keyword evidence="3" id="KW-0121">Carboxypeptidase</keyword>
<feature type="region of interest" description="Disordered" evidence="1">
    <location>
        <begin position="1775"/>
        <end position="1973"/>
    </location>
</feature>
<organism evidence="2">
    <name type="scientific">Cladocopium goreaui</name>
    <dbReference type="NCBI Taxonomy" id="2562237"/>
    <lineage>
        <taxon>Eukaryota</taxon>
        <taxon>Sar</taxon>
        <taxon>Alveolata</taxon>
        <taxon>Dinophyceae</taxon>
        <taxon>Suessiales</taxon>
        <taxon>Symbiodiniaceae</taxon>
        <taxon>Cladocopium</taxon>
    </lineage>
</organism>
<feature type="compositionally biased region" description="Polar residues" evidence="1">
    <location>
        <begin position="1169"/>
        <end position="1184"/>
    </location>
</feature>
<dbReference type="InterPro" id="IPR021109">
    <property type="entry name" value="Peptidase_aspartic_dom_sf"/>
</dbReference>
<feature type="region of interest" description="Disordered" evidence="1">
    <location>
        <begin position="1031"/>
        <end position="1052"/>
    </location>
</feature>
<feature type="region of interest" description="Disordered" evidence="1">
    <location>
        <begin position="1333"/>
        <end position="1362"/>
    </location>
</feature>
<dbReference type="EMBL" id="CAMXCT030000988">
    <property type="protein sequence ID" value="CAL4772714.1"/>
    <property type="molecule type" value="Genomic_DNA"/>
</dbReference>
<dbReference type="EMBL" id="CAMXCT010000988">
    <property type="protein sequence ID" value="CAI3985402.1"/>
    <property type="molecule type" value="Genomic_DNA"/>
</dbReference>
<feature type="compositionally biased region" description="Basic and acidic residues" evidence="1">
    <location>
        <begin position="1794"/>
        <end position="1811"/>
    </location>
</feature>
<feature type="compositionally biased region" description="Low complexity" evidence="1">
    <location>
        <begin position="1038"/>
        <end position="1050"/>
    </location>
</feature>
<feature type="compositionally biased region" description="Polar residues" evidence="1">
    <location>
        <begin position="193"/>
        <end position="202"/>
    </location>
</feature>
<feature type="compositionally biased region" description="Basic and acidic residues" evidence="1">
    <location>
        <begin position="1941"/>
        <end position="1953"/>
    </location>
</feature>
<dbReference type="EMBL" id="CAMXCT020000988">
    <property type="protein sequence ID" value="CAL1138777.1"/>
    <property type="molecule type" value="Genomic_DNA"/>
</dbReference>
<dbReference type="Proteomes" id="UP001152797">
    <property type="component" value="Unassembled WGS sequence"/>
</dbReference>
<sequence length="1973" mass="220215">APLANNGCSHIAVALAALTGQARAPGLLGALDYFLRLLETLYSLDVTFTPALQALRADIVVTWDGEPSTWADYSRKVRLQWEKTEKWKRKLLGPELASRLSGRAWAVVPSLDHRLLQKKNGTKYLLRFLRDRLCRTAVPDAGAKLEELFIKMKRPAGMTMSEWANQVQESYRKVQRALVRARQVSKREPQGQAVGSTATRSEPQAEPPSPQRVRTTPRPSPHPSPPTSPKETPQDRGAQLSGQDDGRGGALHPEQGGYDQVPQDDPSEPGQQEWTDDEWRQWHRQRRGGYDDGASSSSGEDFAWDELEVEEVHVLPDEILGWLLLRRANLSSANRLAVQSSVQNSLFFRDIENALRDQEEELLQADQHRLPHRKRTYWVEDQGVWGLLVSEDAVDDAAAEIHWVGSHLPAEVYVPEYANEENEEAEEIHWSYDYDVGMDDYSDLTPEQTKELDEAYAVYENKMRKGAYWVESLTPSSLDTVFMAIPEDENEAQNDLQTEENFNVDFVNDAHDKPIPDTFNLENTFNVVSVLNIPEEEKPEHCIYMMEDAEVINDTTGYGVLDLGATETVCSLEALEGLMQRRAQVHGIAEPVEVFSGKDATKPFRFGNGATQVSSSFVRVPQRLGDQMVKLGLFTLDAERVPILLGMRTLHRLGTIIDVSGRWMVLSRVAPSVKIPLGKSRAGHLLVDLTCDWLKTSQPLQDDFDAKDTSLQGTSSKARRTEAAEPACSEQQIVSNLTHVLLLKEPWLTKILDGCKSLELRSQNTTKRGRIGLGIKDKILGYCELTDSQRLTCAEVFSRRHEHLCPLDLVTYKEVYGWSLASAKRLSTPAPLPRKHGQIVWVVHEGAKPDQAPATPCPAPRDPSPAPIADQVEPSADASPDALAVHQSESDVCAQVAVKLEQANAAKFNKLKQIAPKYAEQGRKTARGQLPDLEAACVLCQRARHSCKWETYKAPKRNGHRPIRTKGGSCYSCVRSCALFRCSRSIRALKEAGLVEVIAEMSKAVAKTQLRAPQKVFFLISMESGQQRRESAEAEANSLLQTSEHSSSSTDFGALTSSQFQILRKSVAKTIIDACRDESLLLPYADGVLQDKATSKTRRGWAEKAAVAVFFRCPPDLQTIIFPAVDALASRRLTPAARHFLELAPDVHDHDQGPVPEEPEAVTPPSKVAKQQTGSAEARPNQTRAPPGSGRKRELTTNLLQMIEGHCHEEGDVHTVLHALENRLQAKFPGISFHHKHPNLPDNADEVLDRLGQLRLKVTARGNQTLTLRELDAAVSNHGAVLPEYLTEKGYQIGCKARKRLRFEDEPENRGGRPKIFLSEDVAREILGRHSKPGSSVVTVETTAHGRRKARGKQSSDGTRTEVASMSLLAAPTTIYDMEPELPKVMSAPTWRRILRQGFGEFRLAARRTDICTHCNTFYTKLVPDFKAFLEKSRRDLVAIIPSYFSGWDETKEQEDSSKGDWAAVASGLLQYIRTHHQQYPLERAELSRADRLTLWTDTEAPIQHEMKGRLSLLRAFQWHIASSRRMNATFESLLDTTASTLPLGDFLLAYDWRQKLKLPMCPEETGQMWHMQQKVSLSCWGGVFVRHAPSSTIECPKIDFTFLLFLTDVIEQSGSQQSHATSRFERVQCTNDWIPATLEKQKVLIRFLGEQHGKSILDKMFGSSGWLGKYARKQPILDLNGMVRALQAGSLPNASPILFNRVFADSADRVRVSDWSVETVKDDDPPKVNQHDFDPAFVVHSSQTSQSSLPEVDQSMRDYILRQLAHDQAHRTAFSSNGAEEDDPEPEPQGRSSPDREVRLHTDATDEPSRPEGSGSALLGRAHSSPLAKDVEVQVVEKKPEKGSCELMDRKIGLDGAERSLVNRLETVRRQKEAWQQVQEKKNLHKNQSSKGSPSGPEASGHPPKASPSTPSPTPASGAGYGSETIDLTMNVTPGRKTRKSQETAEDLEYHLRQQQQEAEEWTQVSPPESPP</sequence>
<gene>
    <name evidence="2" type="ORF">C1SCF055_LOCUS12853</name>
</gene>
<proteinExistence type="predicted"/>
<name>A0A9P1FT35_9DINO</name>
<protein>
    <submittedName>
        <fullName evidence="3">Peptidase M14 carboxypeptidase A domain-containing protein</fullName>
    </submittedName>
</protein>
<feature type="region of interest" description="Disordered" evidence="1">
    <location>
        <begin position="1147"/>
        <end position="1193"/>
    </location>
</feature>
<reference evidence="3 4" key="2">
    <citation type="submission" date="2024-05" db="EMBL/GenBank/DDBJ databases">
        <authorList>
            <person name="Chen Y."/>
            <person name="Shah S."/>
            <person name="Dougan E. K."/>
            <person name="Thang M."/>
            <person name="Chan C."/>
        </authorList>
    </citation>
    <scope>NUCLEOTIDE SEQUENCE [LARGE SCALE GENOMIC DNA]</scope>
</reference>
<feature type="compositionally biased region" description="Polar residues" evidence="1">
    <location>
        <begin position="1333"/>
        <end position="1342"/>
    </location>
</feature>
<dbReference type="InterPro" id="IPR015947">
    <property type="entry name" value="PUA-like_sf"/>
</dbReference>
<feature type="compositionally biased region" description="Pro residues" evidence="1">
    <location>
        <begin position="218"/>
        <end position="228"/>
    </location>
</feature>
<keyword evidence="3" id="KW-0378">Hydrolase</keyword>
<feature type="compositionally biased region" description="Polar residues" evidence="1">
    <location>
        <begin position="1353"/>
        <end position="1362"/>
    </location>
</feature>
<keyword evidence="3" id="KW-0645">Protease</keyword>
<evidence type="ECO:0000313" key="3">
    <source>
        <dbReference type="EMBL" id="CAL4772714.1"/>
    </source>
</evidence>
<comment type="caution">
    <text evidence="2">The sequence shown here is derived from an EMBL/GenBank/DDBJ whole genome shotgun (WGS) entry which is preliminary data.</text>
</comment>
<feature type="non-terminal residue" evidence="2">
    <location>
        <position position="1973"/>
    </location>
</feature>
<dbReference type="Gene3D" id="2.30.130.30">
    <property type="entry name" value="Hypothetical protein"/>
    <property type="match status" value="1"/>
</dbReference>
<evidence type="ECO:0000256" key="1">
    <source>
        <dbReference type="SAM" id="MobiDB-lite"/>
    </source>
</evidence>
<keyword evidence="4" id="KW-1185">Reference proteome</keyword>
<evidence type="ECO:0000313" key="2">
    <source>
        <dbReference type="EMBL" id="CAI3985402.1"/>
    </source>
</evidence>
<feature type="compositionally biased region" description="Pro residues" evidence="1">
    <location>
        <begin position="855"/>
        <end position="866"/>
    </location>
</feature>
<dbReference type="OrthoDB" id="433792at2759"/>
<feature type="compositionally biased region" description="Basic and acidic residues" evidence="1">
    <location>
        <begin position="1830"/>
        <end position="1859"/>
    </location>
</feature>
<dbReference type="Gene3D" id="2.40.70.10">
    <property type="entry name" value="Acid Proteases"/>
    <property type="match status" value="1"/>
</dbReference>
<dbReference type="GO" id="GO:0004180">
    <property type="term" value="F:carboxypeptidase activity"/>
    <property type="evidence" value="ECO:0007669"/>
    <property type="project" value="UniProtKB-KW"/>
</dbReference>